<dbReference type="CDD" id="cd10549">
    <property type="entry name" value="MtMvhB_like"/>
    <property type="match status" value="1"/>
</dbReference>
<dbReference type="InterPro" id="IPR004108">
    <property type="entry name" value="Fe_hydrogenase_lsu_C"/>
</dbReference>
<dbReference type="InterPro" id="IPR057431">
    <property type="entry name" value="LdpA_Fe-S-bd"/>
</dbReference>
<evidence type="ECO:0000256" key="1">
    <source>
        <dbReference type="ARBA" id="ARBA00022723"/>
    </source>
</evidence>
<dbReference type="InterPro" id="IPR017900">
    <property type="entry name" value="4Fe4S_Fe_S_CS"/>
</dbReference>
<evidence type="ECO:0000313" key="6">
    <source>
        <dbReference type="Proteomes" id="UP000198828"/>
    </source>
</evidence>
<dbReference type="RefSeq" id="WP_093753005.1">
    <property type="nucleotide sequence ID" value="NZ_BSYN01000003.1"/>
</dbReference>
<dbReference type="Gene3D" id="3.30.70.20">
    <property type="match status" value="2"/>
</dbReference>
<dbReference type="InterPro" id="IPR017896">
    <property type="entry name" value="4Fe4S_Fe-S-bd"/>
</dbReference>
<dbReference type="Pfam" id="PF25160">
    <property type="entry name" value="LdpA_Fe-S-bd"/>
    <property type="match status" value="1"/>
</dbReference>
<dbReference type="GO" id="GO:0051536">
    <property type="term" value="F:iron-sulfur cluster binding"/>
    <property type="evidence" value="ECO:0007669"/>
    <property type="project" value="UniProtKB-KW"/>
</dbReference>
<gene>
    <name evidence="5" type="ORF">SAMN05660923_01843</name>
</gene>
<dbReference type="Proteomes" id="UP000198828">
    <property type="component" value="Unassembled WGS sequence"/>
</dbReference>
<dbReference type="GO" id="GO:0046872">
    <property type="term" value="F:metal ion binding"/>
    <property type="evidence" value="ECO:0007669"/>
    <property type="project" value="UniProtKB-KW"/>
</dbReference>
<evidence type="ECO:0000259" key="4">
    <source>
        <dbReference type="PROSITE" id="PS51379"/>
    </source>
</evidence>
<evidence type="ECO:0000313" key="5">
    <source>
        <dbReference type="EMBL" id="SDX16898.1"/>
    </source>
</evidence>
<dbReference type="InterPro" id="IPR027631">
    <property type="entry name" value="Mono_FeFe_hydrog"/>
</dbReference>
<proteinExistence type="predicted"/>
<dbReference type="PANTHER" id="PTHR11615">
    <property type="entry name" value="NITRATE, FORMATE, IRON DEHYDROGENASE"/>
    <property type="match status" value="1"/>
</dbReference>
<dbReference type="Gene3D" id="3.40.950.10">
    <property type="entry name" value="Fe-only Hydrogenase (Larger Subunit), Chain L, domain 3"/>
    <property type="match status" value="1"/>
</dbReference>
<dbReference type="OrthoDB" id="9798098at2"/>
<dbReference type="Pfam" id="PF00037">
    <property type="entry name" value="Fer4"/>
    <property type="match status" value="1"/>
</dbReference>
<dbReference type="NCBIfam" id="TIGR04105">
    <property type="entry name" value="FeFe_hydrog_B1"/>
    <property type="match status" value="1"/>
</dbReference>
<keyword evidence="1" id="KW-0479">Metal-binding</keyword>
<feature type="domain" description="4Fe-4S ferredoxin-type" evidence="4">
    <location>
        <begin position="110"/>
        <end position="140"/>
    </location>
</feature>
<protein>
    <submittedName>
        <fullName evidence="5">[FeFe] hydrogenase, group B1/B3</fullName>
    </submittedName>
</protein>
<reference evidence="5 6" key="1">
    <citation type="submission" date="2016-10" db="EMBL/GenBank/DDBJ databases">
        <authorList>
            <person name="de Groot N.N."/>
        </authorList>
    </citation>
    <scope>NUCLEOTIDE SEQUENCE [LARGE SCALE GENOMIC DNA]</scope>
    <source>
        <strain evidence="5 6">DSM 23310</strain>
    </source>
</reference>
<dbReference type="SUPFAM" id="SSF53920">
    <property type="entry name" value="Fe-only hydrogenase"/>
    <property type="match status" value="1"/>
</dbReference>
<feature type="domain" description="4Fe-4S ferredoxin-type" evidence="4">
    <location>
        <begin position="141"/>
        <end position="171"/>
    </location>
</feature>
<evidence type="ECO:0000256" key="3">
    <source>
        <dbReference type="ARBA" id="ARBA00023014"/>
    </source>
</evidence>
<sequence length="500" mass="55914">MKESYVELVNIRRMVFAEIARIAYNDIDLNELEKIPYKIIPGEVAKYRENIFRERAIIEERLRLTMGLDARHLSEFTRVTDGIEEVNVDEMMFIPPLVNVITFACEACPERAFVVTDNCRKCLAHPCTYVCPVNAVSISKDRAIIDKEKCIKCGKCKEACPYSAIVEYHRPCAQVCGVNAIESDELGRAKINEEKCVSCGRCITQCPFGAIADKSQIFQLIKALKSKDNVYAIIAPSFIGQFGVLASPMQIFEGIKKLGFKDVVEVSLGADITTLREAREFLEKVPNENPFMGTSCCNSWTMMVEKMFPEQYKYISDSASPMVETAKYIKKKDPDAIITFIGPCISKKLEALRDDVKDYVHFVITFEELMGMFVAKDIELSEIEIDEEIQYASSLGRGYAVAGGVAEAVKETARLLEPSREIKIESASNLHDCVKLMKLAKAGLKDGYLLEGMACPNGCIGGPGTLASYNRVKKAVAEFKKQSDYATPLENEKISEDLKR</sequence>
<accession>A0A1H2ZIV8</accession>
<keyword evidence="2" id="KW-0408">Iron</keyword>
<dbReference type="PROSITE" id="PS51379">
    <property type="entry name" value="4FE4S_FER_2"/>
    <property type="match status" value="3"/>
</dbReference>
<dbReference type="Pfam" id="PF02906">
    <property type="entry name" value="Fe_hyd_lg_C"/>
    <property type="match status" value="1"/>
</dbReference>
<dbReference type="InterPro" id="IPR050340">
    <property type="entry name" value="Cytosolic_Fe-S_CAF"/>
</dbReference>
<keyword evidence="6" id="KW-1185">Reference proteome</keyword>
<name>A0A1H2ZIV8_9FIRM</name>
<dbReference type="PROSITE" id="PS00198">
    <property type="entry name" value="4FE4S_FER_1"/>
    <property type="match status" value="1"/>
</dbReference>
<dbReference type="AlphaFoldDB" id="A0A1H2ZIV8"/>
<organism evidence="5 6">
    <name type="scientific">Tepidimicrobium xylanilyticum</name>
    <dbReference type="NCBI Taxonomy" id="1123352"/>
    <lineage>
        <taxon>Bacteria</taxon>
        <taxon>Bacillati</taxon>
        <taxon>Bacillota</taxon>
        <taxon>Tissierellia</taxon>
        <taxon>Tissierellales</taxon>
        <taxon>Tepidimicrobiaceae</taxon>
        <taxon>Tepidimicrobium</taxon>
    </lineage>
</organism>
<dbReference type="InterPro" id="IPR009016">
    <property type="entry name" value="Fe_hydrogenase"/>
</dbReference>
<dbReference type="SUPFAM" id="SSF54862">
    <property type="entry name" value="4Fe-4S ferredoxins"/>
    <property type="match status" value="1"/>
</dbReference>
<dbReference type="EMBL" id="FNNG01000007">
    <property type="protein sequence ID" value="SDX16898.1"/>
    <property type="molecule type" value="Genomic_DNA"/>
</dbReference>
<evidence type="ECO:0000256" key="2">
    <source>
        <dbReference type="ARBA" id="ARBA00023004"/>
    </source>
</evidence>
<feature type="domain" description="4Fe-4S ferredoxin-type" evidence="4">
    <location>
        <begin position="187"/>
        <end position="216"/>
    </location>
</feature>
<keyword evidence="3" id="KW-0411">Iron-sulfur</keyword>